<evidence type="ECO:0000259" key="3">
    <source>
        <dbReference type="Pfam" id="PF17837"/>
    </source>
</evidence>
<name>A0ABV8QBH4_9MICO</name>
<organism evidence="4 5">
    <name type="scientific">Gryllotalpicola reticulitermitis</name>
    <dbReference type="NCBI Taxonomy" id="1184153"/>
    <lineage>
        <taxon>Bacteria</taxon>
        <taxon>Bacillati</taxon>
        <taxon>Actinomycetota</taxon>
        <taxon>Actinomycetes</taxon>
        <taxon>Micrococcales</taxon>
        <taxon>Microbacteriaceae</taxon>
        <taxon>Gryllotalpicola</taxon>
    </lineage>
</organism>
<reference evidence="5" key="1">
    <citation type="journal article" date="2019" name="Int. J. Syst. Evol. Microbiol.">
        <title>The Global Catalogue of Microorganisms (GCM) 10K type strain sequencing project: providing services to taxonomists for standard genome sequencing and annotation.</title>
        <authorList>
            <consortium name="The Broad Institute Genomics Platform"/>
            <consortium name="The Broad Institute Genome Sequencing Center for Infectious Disease"/>
            <person name="Wu L."/>
            <person name="Ma J."/>
        </authorList>
    </citation>
    <scope>NUCLEOTIDE SEQUENCE [LARGE SCALE GENOMIC DNA]</scope>
    <source>
        <strain evidence="5">CGMCC 1.10363</strain>
    </source>
</reference>
<dbReference type="GO" id="GO:0016740">
    <property type="term" value="F:transferase activity"/>
    <property type="evidence" value="ECO:0007669"/>
    <property type="project" value="UniProtKB-KW"/>
</dbReference>
<accession>A0ABV8QBH4</accession>
<evidence type="ECO:0000313" key="5">
    <source>
        <dbReference type="Proteomes" id="UP001595900"/>
    </source>
</evidence>
<protein>
    <submittedName>
        <fullName evidence="4">4'-phosphopantetheinyl transferase</fullName>
    </submittedName>
</protein>
<dbReference type="InterPro" id="IPR041354">
    <property type="entry name" value="4PPT_N"/>
</dbReference>
<evidence type="ECO:0000313" key="4">
    <source>
        <dbReference type="EMBL" id="MFC4244880.1"/>
    </source>
</evidence>
<dbReference type="PRINTS" id="PR01399">
    <property type="entry name" value="ENTSNTHTASED"/>
</dbReference>
<comment type="caution">
    <text evidence="4">The sequence shown here is derived from an EMBL/GenBank/DDBJ whole genome shotgun (WGS) entry which is preliminary data.</text>
</comment>
<keyword evidence="5" id="KW-1185">Reference proteome</keyword>
<dbReference type="InterPro" id="IPR037143">
    <property type="entry name" value="4-PPantetheinyl_Trfase_dom_sf"/>
</dbReference>
<dbReference type="RefSeq" id="WP_390231142.1">
    <property type="nucleotide sequence ID" value="NZ_JBHSCN010000006.1"/>
</dbReference>
<sequence>MIENSLAAIVPHSVSLEELSGNDEHAGLRDLYDVEAALLARAVPSRRRDFADGRQCARRALARLGIRPGPIGRDPQGAPIWPDGIVGSITHCRGYCAAAVAPRGIVCGIGIDAEPVESAVDEIGPLIMRPEEIARVEWLAHAEPSVPWPLLHFSAKEAIYKYWYPRTGLWLDFDAVSIRFVLEDSSFSVVASDGVSPSLSAQLRLASGRFAVSSTHVHTVFT</sequence>
<dbReference type="Pfam" id="PF01648">
    <property type="entry name" value="ACPS"/>
    <property type="match status" value="1"/>
</dbReference>
<evidence type="ECO:0000259" key="2">
    <source>
        <dbReference type="Pfam" id="PF01648"/>
    </source>
</evidence>
<dbReference type="Proteomes" id="UP001595900">
    <property type="component" value="Unassembled WGS sequence"/>
</dbReference>
<dbReference type="Pfam" id="PF17837">
    <property type="entry name" value="4PPT_N"/>
    <property type="match status" value="1"/>
</dbReference>
<gene>
    <name evidence="4" type="ORF">ACFOYW_16015</name>
</gene>
<dbReference type="EMBL" id="JBHSCN010000006">
    <property type="protein sequence ID" value="MFC4244880.1"/>
    <property type="molecule type" value="Genomic_DNA"/>
</dbReference>
<feature type="domain" description="4'-phosphopantetheinyl transferase N-terminal" evidence="3">
    <location>
        <begin position="35"/>
        <end position="101"/>
    </location>
</feature>
<proteinExistence type="predicted"/>
<dbReference type="InterPro" id="IPR008278">
    <property type="entry name" value="4-PPantetheinyl_Trfase_dom"/>
</dbReference>
<dbReference type="InterPro" id="IPR003542">
    <property type="entry name" value="Enbac_synth_compD-like"/>
</dbReference>
<dbReference type="Gene3D" id="3.90.470.20">
    <property type="entry name" value="4'-phosphopantetheinyl transferase domain"/>
    <property type="match status" value="1"/>
</dbReference>
<feature type="domain" description="4'-phosphopantetheinyl transferase" evidence="2">
    <location>
        <begin position="108"/>
        <end position="180"/>
    </location>
</feature>
<dbReference type="SUPFAM" id="SSF56214">
    <property type="entry name" value="4'-phosphopantetheinyl transferase"/>
    <property type="match status" value="1"/>
</dbReference>
<dbReference type="PANTHER" id="PTHR38096:SF1">
    <property type="entry name" value="ENTEROBACTIN SYNTHASE COMPONENT D"/>
    <property type="match status" value="1"/>
</dbReference>
<evidence type="ECO:0000256" key="1">
    <source>
        <dbReference type="ARBA" id="ARBA00022679"/>
    </source>
</evidence>
<keyword evidence="1 4" id="KW-0808">Transferase</keyword>
<dbReference type="PANTHER" id="PTHR38096">
    <property type="entry name" value="ENTEROBACTIN SYNTHASE COMPONENT D"/>
    <property type="match status" value="1"/>
</dbReference>